<feature type="coiled-coil region" evidence="3">
    <location>
        <begin position="30"/>
        <end position="92"/>
    </location>
</feature>
<dbReference type="EMBL" id="CAADRM010000079">
    <property type="protein sequence ID" value="VFU13365.1"/>
    <property type="molecule type" value="Genomic_DNA"/>
</dbReference>
<dbReference type="PANTHER" id="PTHR30563:SF0">
    <property type="entry name" value="DNA RECOMBINATION PROTEIN RMUC"/>
    <property type="match status" value="1"/>
</dbReference>
<dbReference type="GO" id="GO:0006310">
    <property type="term" value="P:DNA recombination"/>
    <property type="evidence" value="ECO:0007669"/>
    <property type="project" value="UniProtKB-KW"/>
</dbReference>
<dbReference type="PANTHER" id="PTHR30563">
    <property type="entry name" value="DNA RECOMBINATION PROTEIN RMUC"/>
    <property type="match status" value="1"/>
</dbReference>
<feature type="coiled-coil region" evidence="3">
    <location>
        <begin position="142"/>
        <end position="169"/>
    </location>
</feature>
<feature type="region of interest" description="Disordered" evidence="4">
    <location>
        <begin position="447"/>
        <end position="475"/>
    </location>
</feature>
<keyword evidence="2" id="KW-0233">DNA recombination</keyword>
<proteinExistence type="predicted"/>
<keyword evidence="1 3" id="KW-0175">Coiled coil</keyword>
<evidence type="ECO:0000313" key="5">
    <source>
        <dbReference type="EMBL" id="VFU13365.1"/>
    </source>
</evidence>
<dbReference type="AlphaFoldDB" id="A0A485LYD0"/>
<evidence type="ECO:0000256" key="3">
    <source>
        <dbReference type="SAM" id="Coils"/>
    </source>
</evidence>
<accession>A0A485LYD0</accession>
<feature type="compositionally biased region" description="Acidic residues" evidence="4">
    <location>
        <begin position="461"/>
        <end position="475"/>
    </location>
</feature>
<organism evidence="5">
    <name type="scientific">anaerobic digester metagenome</name>
    <dbReference type="NCBI Taxonomy" id="1263854"/>
    <lineage>
        <taxon>unclassified sequences</taxon>
        <taxon>metagenomes</taxon>
        <taxon>ecological metagenomes</taxon>
    </lineage>
</organism>
<name>A0A485LYD0_9ZZZZ</name>
<gene>
    <name evidence="5" type="primary">rmuC</name>
    <name evidence="5" type="ORF">SCFA_180053</name>
</gene>
<evidence type="ECO:0000256" key="1">
    <source>
        <dbReference type="ARBA" id="ARBA00023054"/>
    </source>
</evidence>
<protein>
    <submittedName>
        <fullName evidence="5">DNA recombination protein RmuC</fullName>
    </submittedName>
</protein>
<evidence type="ECO:0000256" key="4">
    <source>
        <dbReference type="SAM" id="MobiDB-lite"/>
    </source>
</evidence>
<dbReference type="InterPro" id="IPR003798">
    <property type="entry name" value="DNA_recombination_RmuC"/>
</dbReference>
<dbReference type="Pfam" id="PF02646">
    <property type="entry name" value="RmuC"/>
    <property type="match status" value="1"/>
</dbReference>
<reference evidence="5" key="1">
    <citation type="submission" date="2019-03" db="EMBL/GenBank/DDBJ databases">
        <authorList>
            <person name="Hao L."/>
        </authorList>
    </citation>
    <scope>NUCLEOTIDE SEQUENCE</scope>
</reference>
<evidence type="ECO:0000256" key="2">
    <source>
        <dbReference type="ARBA" id="ARBA00023172"/>
    </source>
</evidence>
<sequence length="475" mass="53535">MIELALIGAAGIAGLILGWLLAKGRYLPGREQARQEATGLRESLQCREEELQALRSVLEAEQQERVKAQTRFEAAQESLKQQAELVEESRRRLVETFQALSADALKSNNKVFLDLAGGVVNTLLAEMKGDMDKRREAIDGLVKPLQDALKRYETQLREIENARQNAYGDITRYITELMKTQERLHEQTRSLSTALKVPQVKGRWGEITLRRVVEVAGMSPHCDFIEQPSVQTESGVRRPDLIIRLPRNKQVVVDAKLPISAYMDAYAAEDEKTKKELLAKHAQSLRNHMISLSSKEYFRQFDTAPDFVVLFLASESFFSAALDHDKTLIEDAIDRNVIITTPTTLIALLRTIALTWQQHAASENAERIFKGAMELFERIKVFARHFERLKEGIQKTAQAYNAAARSWEARVLPSADRLKRLGAVKQDNCLPGVEPVDEFLAEITLEEDSGDSEQSLRESQPEELPDDLPAAEEGS</sequence>